<keyword evidence="1" id="KW-1133">Transmembrane helix</keyword>
<accession>A0A8D8SXN9</accession>
<evidence type="ECO:0000256" key="1">
    <source>
        <dbReference type="SAM" id="Phobius"/>
    </source>
</evidence>
<organism evidence="2">
    <name type="scientific">Cacopsylla melanoneura</name>
    <dbReference type="NCBI Taxonomy" id="428564"/>
    <lineage>
        <taxon>Eukaryota</taxon>
        <taxon>Metazoa</taxon>
        <taxon>Ecdysozoa</taxon>
        <taxon>Arthropoda</taxon>
        <taxon>Hexapoda</taxon>
        <taxon>Insecta</taxon>
        <taxon>Pterygota</taxon>
        <taxon>Neoptera</taxon>
        <taxon>Paraneoptera</taxon>
        <taxon>Hemiptera</taxon>
        <taxon>Sternorrhyncha</taxon>
        <taxon>Psylloidea</taxon>
        <taxon>Psyllidae</taxon>
        <taxon>Psyllinae</taxon>
        <taxon>Cacopsylla</taxon>
    </lineage>
</organism>
<reference evidence="2" key="1">
    <citation type="submission" date="2021-05" db="EMBL/GenBank/DDBJ databases">
        <authorList>
            <person name="Alioto T."/>
            <person name="Alioto T."/>
            <person name="Gomez Garrido J."/>
        </authorList>
    </citation>
    <scope>NUCLEOTIDE SEQUENCE</scope>
</reference>
<dbReference type="EMBL" id="HBUF01235689">
    <property type="protein sequence ID" value="CAG6675131.1"/>
    <property type="molecule type" value="Transcribed_RNA"/>
</dbReference>
<evidence type="ECO:0000313" key="2">
    <source>
        <dbReference type="EMBL" id="CAG6675131.1"/>
    </source>
</evidence>
<protein>
    <submittedName>
        <fullName evidence="2">Uncharacterized protein</fullName>
    </submittedName>
</protein>
<proteinExistence type="predicted"/>
<feature type="transmembrane region" description="Helical" evidence="1">
    <location>
        <begin position="55"/>
        <end position="85"/>
    </location>
</feature>
<keyword evidence="1" id="KW-0472">Membrane</keyword>
<dbReference type="EMBL" id="HBUF01235688">
    <property type="protein sequence ID" value="CAG6675130.1"/>
    <property type="molecule type" value="Transcribed_RNA"/>
</dbReference>
<keyword evidence="1" id="KW-0812">Transmembrane</keyword>
<dbReference type="AlphaFoldDB" id="A0A8D8SXN9"/>
<sequence length="103" mass="12063">MAGCSKLYSLFLASTNLHGEDRVHSLLFLLYPCVNQTSATIIIFFFYYQHFSPNFDLLCFVCLNLCYVFLFICYLLFTFLIIFIFHVPTQGIYHPIIWSISPL</sequence>
<name>A0A8D8SXN9_9HEMI</name>
<feature type="transmembrane region" description="Helical" evidence="1">
    <location>
        <begin position="29"/>
        <end position="48"/>
    </location>
</feature>